<dbReference type="AlphaFoldDB" id="A0A6A1VVM6"/>
<dbReference type="InterPro" id="IPR029058">
    <property type="entry name" value="AB_hydrolase_fold"/>
</dbReference>
<keyword evidence="10" id="KW-1185">Reference proteome</keyword>
<dbReference type="PANTHER" id="PTHR11247:SF8">
    <property type="entry name" value="PALMITOYL-PROTEIN THIOESTERASE 1"/>
    <property type="match status" value="1"/>
</dbReference>
<evidence type="ECO:0000256" key="2">
    <source>
        <dbReference type="ARBA" id="ARBA00014212"/>
    </source>
</evidence>
<evidence type="ECO:0000256" key="5">
    <source>
        <dbReference type="ARBA" id="ARBA00023157"/>
    </source>
</evidence>
<keyword evidence="6" id="KW-0325">Glycoprotein</keyword>
<evidence type="ECO:0000313" key="9">
    <source>
        <dbReference type="EMBL" id="KAB1216979.1"/>
    </source>
</evidence>
<dbReference type="OrthoDB" id="10263094at2759"/>
<proteinExistence type="predicted"/>
<keyword evidence="3" id="KW-0732">Signal</keyword>
<evidence type="ECO:0000313" key="10">
    <source>
        <dbReference type="Proteomes" id="UP000516437"/>
    </source>
</evidence>
<evidence type="ECO:0000313" key="8">
    <source>
        <dbReference type="EMBL" id="KAB1211463.1"/>
    </source>
</evidence>
<evidence type="ECO:0000256" key="6">
    <source>
        <dbReference type="ARBA" id="ARBA00023180"/>
    </source>
</evidence>
<dbReference type="EC" id="3.1.2.22" evidence="1"/>
<dbReference type="EMBL" id="RXIC02000022">
    <property type="protein sequence ID" value="KAB1216979.1"/>
    <property type="molecule type" value="Genomic_DNA"/>
</dbReference>
<keyword evidence="4" id="KW-0378">Hydrolase</keyword>
<protein>
    <recommendedName>
        <fullName evidence="2">Palmitoyl-protein thioesterase 1</fullName>
        <ecNumber evidence="1">3.1.2.22</ecNumber>
    </recommendedName>
    <alternativeName>
        <fullName evidence="7">Palmitoyl-protein hydrolase 1</fullName>
    </alternativeName>
</protein>
<dbReference type="EMBL" id="RXIC02000024">
    <property type="protein sequence ID" value="KAB1211463.1"/>
    <property type="molecule type" value="Genomic_DNA"/>
</dbReference>
<dbReference type="Proteomes" id="UP000516437">
    <property type="component" value="Chromosome 4"/>
</dbReference>
<evidence type="ECO:0000256" key="1">
    <source>
        <dbReference type="ARBA" id="ARBA00012423"/>
    </source>
</evidence>
<comment type="caution">
    <text evidence="9">The sequence shown here is derived from an EMBL/GenBank/DDBJ whole genome shotgun (WGS) entry which is preliminary data.</text>
</comment>
<gene>
    <name evidence="9" type="ORF">CJ030_MR4G021342</name>
    <name evidence="8" type="ORF">CJ030_MR6G021347</name>
</gene>
<reference evidence="9" key="3">
    <citation type="submission" date="2019-09" db="EMBL/GenBank/DDBJ databases">
        <authorList>
            <person name="Gao Z."/>
        </authorList>
    </citation>
    <scope>NUCLEOTIDE SEQUENCE</scope>
    <source>
        <tissue evidence="9">Leaves</tissue>
    </source>
</reference>
<evidence type="ECO:0000256" key="7">
    <source>
        <dbReference type="ARBA" id="ARBA00031934"/>
    </source>
</evidence>
<accession>A0A6A1VVM6</accession>
<organism evidence="9 10">
    <name type="scientific">Morella rubra</name>
    <name type="common">Chinese bayberry</name>
    <dbReference type="NCBI Taxonomy" id="262757"/>
    <lineage>
        <taxon>Eukaryota</taxon>
        <taxon>Viridiplantae</taxon>
        <taxon>Streptophyta</taxon>
        <taxon>Embryophyta</taxon>
        <taxon>Tracheophyta</taxon>
        <taxon>Spermatophyta</taxon>
        <taxon>Magnoliopsida</taxon>
        <taxon>eudicotyledons</taxon>
        <taxon>Gunneridae</taxon>
        <taxon>Pentapetalae</taxon>
        <taxon>rosids</taxon>
        <taxon>fabids</taxon>
        <taxon>Fagales</taxon>
        <taxon>Myricaceae</taxon>
        <taxon>Morella</taxon>
    </lineage>
</organism>
<evidence type="ECO:0000256" key="4">
    <source>
        <dbReference type="ARBA" id="ARBA00022801"/>
    </source>
</evidence>
<evidence type="ECO:0000256" key="3">
    <source>
        <dbReference type="ARBA" id="ARBA00022729"/>
    </source>
</evidence>
<dbReference type="SUPFAM" id="SSF53474">
    <property type="entry name" value="alpha/beta-Hydrolases"/>
    <property type="match status" value="1"/>
</dbReference>
<dbReference type="PANTHER" id="PTHR11247">
    <property type="entry name" value="PALMITOYL-PROTEIN THIOESTERASE/DOLICHYLDIPHOSPHATASE 1"/>
    <property type="match status" value="1"/>
</dbReference>
<reference evidence="9 10" key="2">
    <citation type="journal article" date="2019" name="Plant Biotechnol. J.">
        <title>The red bayberry genome and genetic basis of sex determination.</title>
        <authorList>
            <person name="Jia H.M."/>
            <person name="Jia H.J."/>
            <person name="Cai Q.L."/>
            <person name="Wang Y."/>
            <person name="Zhao H.B."/>
            <person name="Yang W.F."/>
            <person name="Wang G.Y."/>
            <person name="Li Y.H."/>
            <person name="Zhan D.L."/>
            <person name="Shen Y.T."/>
            <person name="Niu Q.F."/>
            <person name="Chang L."/>
            <person name="Qiu J."/>
            <person name="Zhao L."/>
            <person name="Xie H.B."/>
            <person name="Fu W.Y."/>
            <person name="Jin J."/>
            <person name="Li X.W."/>
            <person name="Jiao Y."/>
            <person name="Zhou C.C."/>
            <person name="Tu T."/>
            <person name="Chai C.Y."/>
            <person name="Gao J.L."/>
            <person name="Fan L.J."/>
            <person name="van de Weg E."/>
            <person name="Wang J.Y."/>
            <person name="Gao Z.S."/>
        </authorList>
    </citation>
    <scope>NUCLEOTIDE SEQUENCE [LARGE SCALE GENOMIC DNA]</scope>
    <source>
        <tissue evidence="9">Leaves</tissue>
    </source>
</reference>
<dbReference type="Gene3D" id="3.40.50.1820">
    <property type="entry name" value="alpha/beta hydrolase"/>
    <property type="match status" value="1"/>
</dbReference>
<sequence>MEHGIPGFCLLRNRQVLDKTRLVLLEMIFMIGLVVKEMNELRNGYNIVGLSQGNLISRGVIEFCDGGPPVKNFISLGGPHAGIASVPLCGSGLFCLIANKLIKSEIYSEYIQDHLAPSGYLKLPNAIPNYLERCRFLPKLNNELPNEKNSTYKERFTSLQNLVLIMFEHDTVLVPKETSWFGYYPEGAFKPVLHPRETKLYTEDWIGLKTLEDAGRVKYISVPGNHLAISKSDIKKYVVPYLKHKASRKKSIGKDSGIRVHGAHRGVVQGNKERAHYPPI</sequence>
<dbReference type="PRINTS" id="PR00414">
    <property type="entry name" value="PPTHIESTRASE"/>
</dbReference>
<reference evidence="9" key="1">
    <citation type="submission" date="2018-07" db="EMBL/GenBank/DDBJ databases">
        <authorList>
            <person name="Gao Z.-S."/>
            <person name="Jia H.-M."/>
            <person name="Jia H.-J."/>
            <person name="Cai Q.-L."/>
            <person name="Wang Y."/>
            <person name="Zhao H.-B."/>
        </authorList>
    </citation>
    <scope>NUCLEOTIDE SEQUENCE</scope>
    <source>
        <tissue evidence="9">Leaves</tissue>
    </source>
</reference>
<dbReference type="Pfam" id="PF02089">
    <property type="entry name" value="Palm_thioest"/>
    <property type="match status" value="1"/>
</dbReference>
<dbReference type="Proteomes" id="UP000516437">
    <property type="component" value="Chromosome 6"/>
</dbReference>
<dbReference type="InterPro" id="IPR002472">
    <property type="entry name" value="Palm_thioest"/>
</dbReference>
<name>A0A6A1VVM6_9ROSI</name>
<keyword evidence="5" id="KW-1015">Disulfide bond</keyword>
<dbReference type="GO" id="GO:0008474">
    <property type="term" value="F:palmitoyl-(protein) hydrolase activity"/>
    <property type="evidence" value="ECO:0007669"/>
    <property type="project" value="UniProtKB-EC"/>
</dbReference>